<proteinExistence type="inferred from homology"/>
<dbReference type="Pfam" id="PF01553">
    <property type="entry name" value="Acyltransferase"/>
    <property type="match status" value="1"/>
</dbReference>
<organism evidence="14 15">
    <name type="scientific">Lodderomyces beijingensis</name>
    <dbReference type="NCBI Taxonomy" id="1775926"/>
    <lineage>
        <taxon>Eukaryota</taxon>
        <taxon>Fungi</taxon>
        <taxon>Dikarya</taxon>
        <taxon>Ascomycota</taxon>
        <taxon>Saccharomycotina</taxon>
        <taxon>Pichiomycetes</taxon>
        <taxon>Debaryomycetaceae</taxon>
        <taxon>Candida/Lodderomyces clade</taxon>
        <taxon>Lodderomyces</taxon>
    </lineage>
</organism>
<keyword evidence="3" id="KW-0808">Transferase</keyword>
<evidence type="ECO:0000256" key="12">
    <source>
        <dbReference type="RuleBase" id="RU365062"/>
    </source>
</evidence>
<dbReference type="EMBL" id="OZ022408">
    <property type="protein sequence ID" value="CAK9439665.1"/>
    <property type="molecule type" value="Genomic_DNA"/>
</dbReference>
<dbReference type="Proteomes" id="UP001497383">
    <property type="component" value="Chromosome 4"/>
</dbReference>
<keyword evidence="6" id="KW-0443">Lipid metabolism</keyword>
<sequence length="410" mass="47266">MSFADVLKRGDDFLSDYPRTNPLWNYASHATCLFVITGSKIILNTLYKPFVHNIEKLDVALARARAENRGFLTVMNHMSVVDDPAFYAALPWRYHFDIDTVRWGFGAHNICFSDAIKSWFFNLGKILGTKRFGSGPFQGSVDAAIRILSPDDTLDLEFTPGVKKEEEPILLQTVNNNFHEKSHTEMVKFIKPTPETTNVLMSKNPFIRSKTSWFHVFPEGFVLQLQEPHNNSMRYFKWGVSRLILEATRAPVIVPIFTYGFEKIAPEDSAEEGIKRWLPDNLGAEVHITIGDEVSDSKIEQYRKEWRRLVEKYIDKSNPSDLSQELMYGNKAQSLRSSLAAYLRDCVLEIRKSIPLLKPEDPRFRDPKFWKTYTNTEGMSDEDVKFVGKNWAIKRLQAHLPEFNPEETSK</sequence>
<evidence type="ECO:0000256" key="10">
    <source>
        <dbReference type="ARBA" id="ARBA00024323"/>
    </source>
</evidence>
<dbReference type="InterPro" id="IPR000872">
    <property type="entry name" value="Tafazzin"/>
</dbReference>
<evidence type="ECO:0000256" key="5">
    <source>
        <dbReference type="ARBA" id="ARBA00022792"/>
    </source>
</evidence>
<dbReference type="PANTHER" id="PTHR12497">
    <property type="entry name" value="TAZ PROTEIN TAFAZZIN"/>
    <property type="match status" value="1"/>
</dbReference>
<dbReference type="SUPFAM" id="SSF69593">
    <property type="entry name" value="Glycerol-3-phosphate (1)-acyltransferase"/>
    <property type="match status" value="1"/>
</dbReference>
<feature type="domain" description="Phospholipid/glycerol acyltransferase" evidence="13">
    <location>
        <begin position="52"/>
        <end position="256"/>
    </location>
</feature>
<evidence type="ECO:0000256" key="9">
    <source>
        <dbReference type="ARBA" id="ARBA00023315"/>
    </source>
</evidence>
<keyword evidence="4" id="KW-1000">Mitochondrion outer membrane</keyword>
<keyword evidence="7" id="KW-0496">Mitochondrion</keyword>
<gene>
    <name evidence="14" type="ORF">LODBEIA_P37650</name>
</gene>
<keyword evidence="9" id="KW-0012">Acyltransferase</keyword>
<evidence type="ECO:0000256" key="1">
    <source>
        <dbReference type="ARBA" id="ARBA00004137"/>
    </source>
</evidence>
<evidence type="ECO:0000256" key="7">
    <source>
        <dbReference type="ARBA" id="ARBA00023128"/>
    </source>
</evidence>
<keyword evidence="5" id="KW-0999">Mitochondrion inner membrane</keyword>
<protein>
    <recommendedName>
        <fullName evidence="12">Tafazzin family protein</fullName>
    </recommendedName>
</protein>
<dbReference type="GeneID" id="92208961"/>
<evidence type="ECO:0000256" key="2">
    <source>
        <dbReference type="ARBA" id="ARBA00010524"/>
    </source>
</evidence>
<reference evidence="14 15" key="1">
    <citation type="submission" date="2024-03" db="EMBL/GenBank/DDBJ databases">
        <authorList>
            <person name="Brejova B."/>
        </authorList>
    </citation>
    <scope>NUCLEOTIDE SEQUENCE [LARGE SCALE GENOMIC DNA]</scope>
    <source>
        <strain evidence="14 15">CBS 14171</strain>
    </source>
</reference>
<accession>A0ABP0ZRK1</accession>
<evidence type="ECO:0000259" key="13">
    <source>
        <dbReference type="Pfam" id="PF01553"/>
    </source>
</evidence>
<evidence type="ECO:0000256" key="6">
    <source>
        <dbReference type="ARBA" id="ARBA00023098"/>
    </source>
</evidence>
<evidence type="ECO:0000256" key="8">
    <source>
        <dbReference type="ARBA" id="ARBA00023136"/>
    </source>
</evidence>
<evidence type="ECO:0000256" key="4">
    <source>
        <dbReference type="ARBA" id="ARBA00022787"/>
    </source>
</evidence>
<name>A0ABP0ZRK1_9ASCO</name>
<comment type="similarity">
    <text evidence="2 12">Belongs to the taffazin family.</text>
</comment>
<keyword evidence="8" id="KW-0472">Membrane</keyword>
<evidence type="ECO:0000313" key="14">
    <source>
        <dbReference type="EMBL" id="CAK9439665.1"/>
    </source>
</evidence>
<comment type="subcellular location">
    <subcellularLocation>
        <location evidence="1">Mitochondrion inner membrane</location>
        <topology evidence="1">Peripheral membrane protein</topology>
        <orientation evidence="1">Intermembrane side</orientation>
    </subcellularLocation>
    <subcellularLocation>
        <location evidence="10">Mitochondrion outer membrane</location>
        <topology evidence="10">Peripheral membrane protein</topology>
        <orientation evidence="10">Intermembrane side</orientation>
    </subcellularLocation>
</comment>
<evidence type="ECO:0000256" key="11">
    <source>
        <dbReference type="ARBA" id="ARBA00047906"/>
    </source>
</evidence>
<dbReference type="InterPro" id="IPR002123">
    <property type="entry name" value="Plipid/glycerol_acylTrfase"/>
</dbReference>
<dbReference type="PRINTS" id="PR00979">
    <property type="entry name" value="TAFAZZIN"/>
</dbReference>
<evidence type="ECO:0000256" key="3">
    <source>
        <dbReference type="ARBA" id="ARBA00022679"/>
    </source>
</evidence>
<evidence type="ECO:0000313" key="15">
    <source>
        <dbReference type="Proteomes" id="UP001497383"/>
    </source>
</evidence>
<comment type="catalytic activity">
    <reaction evidence="11">
        <text>1'-[1,2-diacyl-sn-glycero-3-phospho],3'-[1-acyl-sn-glycero-3-phospho]-glycerol + a 1,2-diacyl-sn-glycero-3-phosphocholine = a cardiolipin + a 1-acyl-sn-glycero-3-phosphocholine</text>
        <dbReference type="Rhea" id="RHEA:33731"/>
        <dbReference type="ChEBI" id="CHEBI:57643"/>
        <dbReference type="ChEBI" id="CHEBI:58168"/>
        <dbReference type="ChEBI" id="CHEBI:62237"/>
        <dbReference type="ChEBI" id="CHEBI:64743"/>
    </reaction>
    <physiologicalReaction direction="left-to-right" evidence="11">
        <dbReference type="Rhea" id="RHEA:33732"/>
    </physiologicalReaction>
    <physiologicalReaction direction="right-to-left" evidence="11">
        <dbReference type="Rhea" id="RHEA:33733"/>
    </physiologicalReaction>
</comment>
<keyword evidence="15" id="KW-1185">Reference proteome</keyword>
<dbReference type="PANTHER" id="PTHR12497:SF0">
    <property type="entry name" value="TAFAZZIN"/>
    <property type="match status" value="1"/>
</dbReference>
<dbReference type="RefSeq" id="XP_066830703.1">
    <property type="nucleotide sequence ID" value="XM_066973911.1"/>
</dbReference>